<protein>
    <recommendedName>
        <fullName evidence="1">Heterokaryon incompatibility domain-containing protein</fullName>
    </recommendedName>
</protein>
<comment type="caution">
    <text evidence="2">The sequence shown here is derived from an EMBL/GenBank/DDBJ whole genome shotgun (WGS) entry which is preliminary data.</text>
</comment>
<dbReference type="PANTHER" id="PTHR24148:SF64">
    <property type="entry name" value="HETEROKARYON INCOMPATIBILITY DOMAIN-CONTAINING PROTEIN"/>
    <property type="match status" value="1"/>
</dbReference>
<evidence type="ECO:0000313" key="3">
    <source>
        <dbReference type="Proteomes" id="UP000775872"/>
    </source>
</evidence>
<keyword evidence="3" id="KW-1185">Reference proteome</keyword>
<sequence>MLPGKTEVAALLNKSKHTFQKYRDFEYSRPVAAAHNGIRLLLLRPGRFLDDIQSDLVDVCLDDQLSYEALSYTWGDGKTKRPIRVNGSRLDVSANLEVALRHLRSLTATRVLWIDALCINQGDYQERSGQVQKMFQIYQRATNVIAWLGKESRGSGDSMALVTDFAMFLRANGVVDLESAQNFQKRAKKSKKGPSGDLNDLGFPFKEKERDWESLWTLLRRTYWSRMWILQELAARGYWGTKDSMSCTLQCGLDTASMHDLQMIFDHFNIMWSWYSPSEVGDWRLQQPFKSFTRQGFMDPPGFTMCATLRLFHLDRIAGGSTLKRLLHLSHPLDASEDRDKMYALLGLVSQNHATSPDYTKSLSDILIDYVRNSVETDGSLNALFSNRLYPCESGLPTWTPEIRKKWHAPCQWEKHGIDTLFKASGSKKADVEFVPYQDLNQESVILRAKGAVIGEIDHVIGPCRIDDLVQRTIMKRASQFIHRGRYELFMMELGQFASDLEYGSADYGSFWRTLVLNRNEDRNDTRQASKDLRIGGVIELRRDWLQSKEMAEVASGEDGIKHRNTFRRCVYRCVMNRTFFRARGHTYTYMGLGPYDGRPGDLAVVLYGSDQCLVLRPRGEGLEGYNVIGTAYVHGVMQGELVEEQGVQERVFDLY</sequence>
<feature type="domain" description="Heterokaryon incompatibility" evidence="1">
    <location>
        <begin position="67"/>
        <end position="232"/>
    </location>
</feature>
<reference evidence="2 3" key="2">
    <citation type="submission" date="2021-10" db="EMBL/GenBank/DDBJ databases">
        <authorList>
            <person name="Piombo E."/>
        </authorList>
    </citation>
    <scope>NUCLEOTIDE SEQUENCE [LARGE SCALE GENOMIC DNA]</scope>
</reference>
<dbReference type="AlphaFoldDB" id="A0A9N9Z8Q9"/>
<proteinExistence type="predicted"/>
<evidence type="ECO:0000259" key="1">
    <source>
        <dbReference type="Pfam" id="PF06985"/>
    </source>
</evidence>
<dbReference type="InterPro" id="IPR052895">
    <property type="entry name" value="HetReg/Transcr_Mod"/>
</dbReference>
<organism evidence="2 3">
    <name type="scientific">Clonostachys solani</name>
    <dbReference type="NCBI Taxonomy" id="160281"/>
    <lineage>
        <taxon>Eukaryota</taxon>
        <taxon>Fungi</taxon>
        <taxon>Dikarya</taxon>
        <taxon>Ascomycota</taxon>
        <taxon>Pezizomycotina</taxon>
        <taxon>Sordariomycetes</taxon>
        <taxon>Hypocreomycetidae</taxon>
        <taxon>Hypocreales</taxon>
        <taxon>Bionectriaceae</taxon>
        <taxon>Clonostachys</taxon>
    </lineage>
</organism>
<evidence type="ECO:0000313" key="2">
    <source>
        <dbReference type="EMBL" id="CAH0051108.1"/>
    </source>
</evidence>
<dbReference type="Pfam" id="PF06985">
    <property type="entry name" value="HET"/>
    <property type="match status" value="1"/>
</dbReference>
<gene>
    <name evidence="2" type="ORF">CSOL1703_00016005</name>
</gene>
<accession>A0A9N9Z8Q9</accession>
<reference evidence="3" key="1">
    <citation type="submission" date="2019-06" db="EMBL/GenBank/DDBJ databases">
        <authorList>
            <person name="Broberg M."/>
        </authorList>
    </citation>
    <scope>NUCLEOTIDE SEQUENCE [LARGE SCALE GENOMIC DNA]</scope>
</reference>
<dbReference type="InterPro" id="IPR010730">
    <property type="entry name" value="HET"/>
</dbReference>
<dbReference type="EMBL" id="CABFOC020000039">
    <property type="protein sequence ID" value="CAH0051108.1"/>
    <property type="molecule type" value="Genomic_DNA"/>
</dbReference>
<dbReference type="PANTHER" id="PTHR24148">
    <property type="entry name" value="ANKYRIN REPEAT DOMAIN-CONTAINING PROTEIN 39 HOMOLOG-RELATED"/>
    <property type="match status" value="1"/>
</dbReference>
<dbReference type="Proteomes" id="UP000775872">
    <property type="component" value="Unassembled WGS sequence"/>
</dbReference>
<dbReference type="OrthoDB" id="3477286at2759"/>
<dbReference type="Pfam" id="PF26639">
    <property type="entry name" value="Het-6_barrel"/>
    <property type="match status" value="1"/>
</dbReference>
<name>A0A9N9Z8Q9_9HYPO</name>